<dbReference type="Proteomes" id="UP000185680">
    <property type="component" value="Chromosome"/>
</dbReference>
<dbReference type="EMBL" id="LVWD01000034">
    <property type="protein sequence ID" value="OAD40274.1"/>
    <property type="molecule type" value="Genomic_DNA"/>
</dbReference>
<evidence type="ECO:0000313" key="1">
    <source>
        <dbReference type="EMBL" id="AOW15486.1"/>
    </source>
</evidence>
<dbReference type="Proteomes" id="UP000185657">
    <property type="component" value="Unassembled WGS sequence"/>
</dbReference>
<dbReference type="OrthoDB" id="9787207at2"/>
<reference evidence="1 4" key="2">
    <citation type="submission" date="2016-10" db="EMBL/GenBank/DDBJ databases">
        <title>Hydorgenophaga sp. LPB0072 isolated from gastropod.</title>
        <authorList>
            <person name="Kim E."/>
            <person name="Yi H."/>
        </authorList>
    </citation>
    <scope>NUCLEOTIDE SEQUENCE [LARGE SCALE GENOMIC DNA]</scope>
    <source>
        <strain evidence="1 4">LPB0072</strain>
    </source>
</reference>
<evidence type="ECO:0000313" key="4">
    <source>
        <dbReference type="Proteomes" id="UP000185680"/>
    </source>
</evidence>
<dbReference type="STRING" id="1763535.LPB072_08110"/>
<gene>
    <name evidence="1" type="ORF">LPB072_08110</name>
    <name evidence="2" type="ORF">LPB72_17605</name>
</gene>
<sequence>MPNPSIDDLRRYAVARSLSAQTTLPRALQRLGFVQADPIRSPARAQDLTLRHRVKGYRAGDLERHYPRLDIEEDFFVNYGFVTPGVQALLHPRTSRHAWTTERWGQAGEVWHFLQEHGAVHPKAVDAHFAHGHTTNGFGGRSKASTHLLDDMHYRGLLRVASRDNGTRLYAIRHPEPEQASAEATLDAMVDVLLALYAPLPTPGLRQLVGFLKHAAPQWQPLLNAAFRRARARLPQIAIDGVAWHWPESEDPCASKWRVTDRVRLLAPFDPVVWDRDRFERLWGWAYRFEAYTPAAKRVRGYYAMPLLWRDQVIGWGNLSATEGRLHAEMGYVKGEAPTDAGYAAALAHELGDMARFLTLPLGRVSGQQA</sequence>
<dbReference type="InterPro" id="IPR009351">
    <property type="entry name" value="AlkZ-like"/>
</dbReference>
<reference evidence="2 3" key="1">
    <citation type="submission" date="2016-02" db="EMBL/GenBank/DDBJ databases">
        <title>Draft genome sequence of Hydrogenophaga sp. LPB0072.</title>
        <authorList>
            <person name="Shin S.-K."/>
            <person name="Yi H."/>
        </authorList>
    </citation>
    <scope>NUCLEOTIDE SEQUENCE [LARGE SCALE GENOMIC DNA]</scope>
    <source>
        <strain evidence="2 3">LPB0072</strain>
    </source>
</reference>
<proteinExistence type="predicted"/>
<keyword evidence="3" id="KW-1185">Reference proteome</keyword>
<dbReference type="AlphaFoldDB" id="A0A162STX6"/>
<dbReference type="EMBL" id="CP017476">
    <property type="protein sequence ID" value="AOW15486.1"/>
    <property type="molecule type" value="Genomic_DNA"/>
</dbReference>
<name>A0A162STX6_9BURK</name>
<dbReference type="PANTHER" id="PTHR30528:SF0">
    <property type="entry name" value="CYTOPLASMIC PROTEIN"/>
    <property type="match status" value="1"/>
</dbReference>
<protein>
    <submittedName>
        <fullName evidence="1">Cytoplasmic protein</fullName>
    </submittedName>
</protein>
<evidence type="ECO:0000313" key="3">
    <source>
        <dbReference type="Proteomes" id="UP000185657"/>
    </source>
</evidence>
<dbReference type="Pfam" id="PF06224">
    <property type="entry name" value="AlkZ-like"/>
    <property type="match status" value="1"/>
</dbReference>
<accession>A0A162STX6</accession>
<evidence type="ECO:0000313" key="2">
    <source>
        <dbReference type="EMBL" id="OAD40274.1"/>
    </source>
</evidence>
<dbReference type="RefSeq" id="WP_066094783.1">
    <property type="nucleotide sequence ID" value="NZ_CP017476.1"/>
</dbReference>
<dbReference type="KEGG" id="hyl:LPB072_08110"/>
<dbReference type="PANTHER" id="PTHR30528">
    <property type="entry name" value="CYTOPLASMIC PROTEIN"/>
    <property type="match status" value="1"/>
</dbReference>
<organism evidence="1 4">
    <name type="scientific">Hydrogenophaga crassostreae</name>
    <dbReference type="NCBI Taxonomy" id="1763535"/>
    <lineage>
        <taxon>Bacteria</taxon>
        <taxon>Pseudomonadati</taxon>
        <taxon>Pseudomonadota</taxon>
        <taxon>Betaproteobacteria</taxon>
        <taxon>Burkholderiales</taxon>
        <taxon>Comamonadaceae</taxon>
        <taxon>Hydrogenophaga</taxon>
    </lineage>
</organism>